<accession>A0A914R1C5</accession>
<keyword evidence="2 6" id="KW-0812">Transmembrane</keyword>
<evidence type="ECO:0000256" key="4">
    <source>
        <dbReference type="ARBA" id="ARBA00023136"/>
    </source>
</evidence>
<dbReference type="AlphaFoldDB" id="A0A914R1C5"/>
<keyword evidence="4 6" id="KW-0472">Membrane</keyword>
<dbReference type="InterPro" id="IPR019427">
    <property type="entry name" value="7TM_GPCR_serpentine_rcpt_Srw"/>
</dbReference>
<feature type="region of interest" description="Disordered" evidence="5">
    <location>
        <begin position="242"/>
        <end position="265"/>
    </location>
</feature>
<dbReference type="SUPFAM" id="SSF81321">
    <property type="entry name" value="Family A G protein-coupled receptor-like"/>
    <property type="match status" value="1"/>
</dbReference>
<evidence type="ECO:0000256" key="3">
    <source>
        <dbReference type="ARBA" id="ARBA00022989"/>
    </source>
</evidence>
<dbReference type="PANTHER" id="PTHR47760">
    <property type="entry name" value="G-PROTEIN COUPLED RECEPTOR B0563.6-LIKE PROTEIN-RELATED"/>
    <property type="match status" value="1"/>
</dbReference>
<feature type="transmembrane region" description="Helical" evidence="6">
    <location>
        <begin position="45"/>
        <end position="65"/>
    </location>
</feature>
<protein>
    <submittedName>
        <fullName evidence="9">G-protein coupled receptors family 1 profile domain-containing protein</fullName>
    </submittedName>
</protein>
<dbReference type="Gene3D" id="1.20.1070.10">
    <property type="entry name" value="Rhodopsin 7-helix transmembrane proteins"/>
    <property type="match status" value="1"/>
</dbReference>
<keyword evidence="8" id="KW-1185">Reference proteome</keyword>
<dbReference type="Proteomes" id="UP000887578">
    <property type="component" value="Unplaced"/>
</dbReference>
<dbReference type="PANTHER" id="PTHR47760:SF4">
    <property type="entry name" value="G-PROTEIN COUPLED RECEPTORS FAMILY 1 PROFILE DOMAIN-CONTAINING PROTEIN"/>
    <property type="match status" value="1"/>
</dbReference>
<evidence type="ECO:0000256" key="2">
    <source>
        <dbReference type="ARBA" id="ARBA00022692"/>
    </source>
</evidence>
<dbReference type="PROSITE" id="PS50262">
    <property type="entry name" value="G_PROTEIN_RECEP_F1_2"/>
    <property type="match status" value="1"/>
</dbReference>
<organism evidence="8 9">
    <name type="scientific">Panagrolaimus davidi</name>
    <dbReference type="NCBI Taxonomy" id="227884"/>
    <lineage>
        <taxon>Eukaryota</taxon>
        <taxon>Metazoa</taxon>
        <taxon>Ecdysozoa</taxon>
        <taxon>Nematoda</taxon>
        <taxon>Chromadorea</taxon>
        <taxon>Rhabditida</taxon>
        <taxon>Tylenchina</taxon>
        <taxon>Panagrolaimomorpha</taxon>
        <taxon>Panagrolaimoidea</taxon>
        <taxon>Panagrolaimidae</taxon>
        <taxon>Panagrolaimus</taxon>
    </lineage>
</organism>
<evidence type="ECO:0000256" key="5">
    <source>
        <dbReference type="SAM" id="MobiDB-lite"/>
    </source>
</evidence>
<evidence type="ECO:0000256" key="1">
    <source>
        <dbReference type="ARBA" id="ARBA00004370"/>
    </source>
</evidence>
<comment type="subcellular location">
    <subcellularLocation>
        <location evidence="1">Membrane</location>
    </subcellularLocation>
</comment>
<dbReference type="GO" id="GO:0008528">
    <property type="term" value="F:G protein-coupled peptide receptor activity"/>
    <property type="evidence" value="ECO:0007669"/>
    <property type="project" value="InterPro"/>
</dbReference>
<dbReference type="GO" id="GO:0016020">
    <property type="term" value="C:membrane"/>
    <property type="evidence" value="ECO:0007669"/>
    <property type="project" value="UniProtKB-SubCell"/>
</dbReference>
<sequence length="330" mass="37630">MVLQITAKPGPDGTVIKGNNQQLLCKEPYWTIYSYYGFIRESIRFINVFVLVALNIFIAKFLQIAKKNRRLLTKRSITSDPDAINKNDKNSLMRSFTEKRLTALMVAICAIYMIGNFPQIVVMVFQNESTEAMYSFQLFRHIANTLEVLNHCLNFFIFCLASSEYTRAFLNSCPLLRDIIRQLPFCVTFLNSRRLTISDCPSESRATVAGRRKSSYYNNRGSTVLEKPVNRRNTTATVLQMISTTSSGSTSTSQNSGSRRKSTPPVGYYAISTICENINSKDFEENEEEEEDVGGCLVISNEKEVFKCKKERISQVSHFIDDFRDGDEFL</sequence>
<evidence type="ECO:0000256" key="6">
    <source>
        <dbReference type="SAM" id="Phobius"/>
    </source>
</evidence>
<feature type="compositionally biased region" description="Low complexity" evidence="5">
    <location>
        <begin position="243"/>
        <end position="257"/>
    </location>
</feature>
<dbReference type="WBParaSite" id="PDA_v2.g8254.t1">
    <property type="protein sequence ID" value="PDA_v2.g8254.t1"/>
    <property type="gene ID" value="PDA_v2.g8254"/>
</dbReference>
<feature type="transmembrane region" description="Helical" evidence="6">
    <location>
        <begin position="101"/>
        <end position="125"/>
    </location>
</feature>
<keyword evidence="3 6" id="KW-1133">Transmembrane helix</keyword>
<dbReference type="Pfam" id="PF10324">
    <property type="entry name" value="7TM_GPCR_Srw"/>
    <property type="match status" value="1"/>
</dbReference>
<proteinExistence type="predicted"/>
<evidence type="ECO:0000259" key="7">
    <source>
        <dbReference type="PROSITE" id="PS50262"/>
    </source>
</evidence>
<evidence type="ECO:0000313" key="9">
    <source>
        <dbReference type="WBParaSite" id="PDA_v2.g8254.t1"/>
    </source>
</evidence>
<name>A0A914R1C5_9BILA</name>
<feature type="domain" description="G-protein coupled receptors family 1 profile" evidence="7">
    <location>
        <begin position="1"/>
        <end position="158"/>
    </location>
</feature>
<dbReference type="InterPro" id="IPR053093">
    <property type="entry name" value="GPCR-like"/>
</dbReference>
<dbReference type="InterPro" id="IPR017452">
    <property type="entry name" value="GPCR_Rhodpsn_7TM"/>
</dbReference>
<reference evidence="9" key="1">
    <citation type="submission" date="2022-11" db="UniProtKB">
        <authorList>
            <consortium name="WormBaseParasite"/>
        </authorList>
    </citation>
    <scope>IDENTIFICATION</scope>
</reference>
<evidence type="ECO:0000313" key="8">
    <source>
        <dbReference type="Proteomes" id="UP000887578"/>
    </source>
</evidence>